<accession>A0A4Q7USE9</accession>
<keyword evidence="6" id="KW-1185">Reference proteome</keyword>
<dbReference type="Proteomes" id="UP000291591">
    <property type="component" value="Unassembled WGS sequence"/>
</dbReference>
<dbReference type="PROSITE" id="PS01174">
    <property type="entry name" value="LIPASE_GDXG_SER"/>
    <property type="match status" value="1"/>
</dbReference>
<dbReference type="InterPro" id="IPR013094">
    <property type="entry name" value="AB_hydrolase_3"/>
</dbReference>
<dbReference type="InterPro" id="IPR050300">
    <property type="entry name" value="GDXG_lipolytic_enzyme"/>
</dbReference>
<dbReference type="Pfam" id="PF07859">
    <property type="entry name" value="Abhydrolase_3"/>
    <property type="match status" value="1"/>
</dbReference>
<evidence type="ECO:0000256" key="1">
    <source>
        <dbReference type="ARBA" id="ARBA00010515"/>
    </source>
</evidence>
<comment type="caution">
    <text evidence="5">The sequence shown here is derived from an EMBL/GenBank/DDBJ whole genome shotgun (WGS) entry which is preliminary data.</text>
</comment>
<dbReference type="Gene3D" id="3.40.50.1820">
    <property type="entry name" value="alpha/beta hydrolase"/>
    <property type="match status" value="1"/>
</dbReference>
<dbReference type="GO" id="GO:0016787">
    <property type="term" value="F:hydrolase activity"/>
    <property type="evidence" value="ECO:0007669"/>
    <property type="project" value="UniProtKB-KW"/>
</dbReference>
<name>A0A4Q7USE9_PSEST</name>
<reference evidence="5 6" key="1">
    <citation type="submission" date="2019-02" db="EMBL/GenBank/DDBJ databases">
        <title>Sequencing the genomes of 1000 actinobacteria strains.</title>
        <authorList>
            <person name="Klenk H.-P."/>
        </authorList>
    </citation>
    <scope>NUCLEOTIDE SEQUENCE [LARGE SCALE GENOMIC DNA]</scope>
    <source>
        <strain evidence="5 6">DSM 45779</strain>
    </source>
</reference>
<dbReference type="EMBL" id="SHKL01000001">
    <property type="protein sequence ID" value="RZT83671.1"/>
    <property type="molecule type" value="Genomic_DNA"/>
</dbReference>
<evidence type="ECO:0000259" key="4">
    <source>
        <dbReference type="Pfam" id="PF07859"/>
    </source>
</evidence>
<sequence length="310" mass="32563">MALDAQAQTLLAAMEAQGMKDFSEMEVAEAREAALAFIGLEGEPEDVADVADHTVPGPAGDIPVRVYRPAGDGPHPVLVYFHGGGWVIGDIEVADKPCRSLVNTLNAAVVSVGYRKGPEDRFPAAPEDCYAATVWVADNAASLGVDPARIAVAGDSAGGNLAAVVAQQTVRRGGPALVHQLLIYPAVDAGGEYASRVENGEGYLLTKSAMDWFYDHYLRSPADIEDPLASPLRADDLAGLPPATVITAGFDPLRDEGAAYAKALNAAGVSADHQHNPSMIHGFWWMMGAIEHTRSSYDQAGANVRAAFGT</sequence>
<organism evidence="5 6">
    <name type="scientific">Pseudonocardia sediminis</name>
    <dbReference type="NCBI Taxonomy" id="1397368"/>
    <lineage>
        <taxon>Bacteria</taxon>
        <taxon>Bacillati</taxon>
        <taxon>Actinomycetota</taxon>
        <taxon>Actinomycetes</taxon>
        <taxon>Pseudonocardiales</taxon>
        <taxon>Pseudonocardiaceae</taxon>
        <taxon>Pseudonocardia</taxon>
    </lineage>
</organism>
<gene>
    <name evidence="5" type="ORF">EV383_0483</name>
</gene>
<evidence type="ECO:0000313" key="5">
    <source>
        <dbReference type="EMBL" id="RZT83671.1"/>
    </source>
</evidence>
<keyword evidence="2" id="KW-0378">Hydrolase</keyword>
<dbReference type="PANTHER" id="PTHR48081:SF8">
    <property type="entry name" value="ALPHA_BETA HYDROLASE FOLD-3 DOMAIN-CONTAINING PROTEIN-RELATED"/>
    <property type="match status" value="1"/>
</dbReference>
<feature type="domain" description="Alpha/beta hydrolase fold-3" evidence="4">
    <location>
        <begin position="78"/>
        <end position="284"/>
    </location>
</feature>
<proteinExistence type="inferred from homology"/>
<evidence type="ECO:0000256" key="2">
    <source>
        <dbReference type="ARBA" id="ARBA00022801"/>
    </source>
</evidence>
<dbReference type="FunFam" id="3.40.50.1820:FF:000089">
    <property type="entry name" value="Alpha/beta hydrolase"/>
    <property type="match status" value="1"/>
</dbReference>
<feature type="active site" evidence="3">
    <location>
        <position position="156"/>
    </location>
</feature>
<dbReference type="OrthoDB" id="3206739at2"/>
<evidence type="ECO:0000256" key="3">
    <source>
        <dbReference type="PROSITE-ProRule" id="PRU10038"/>
    </source>
</evidence>
<dbReference type="InterPro" id="IPR029058">
    <property type="entry name" value="AB_hydrolase_fold"/>
</dbReference>
<dbReference type="RefSeq" id="WP_130288389.1">
    <property type="nucleotide sequence ID" value="NZ_SHKL01000001.1"/>
</dbReference>
<dbReference type="PANTHER" id="PTHR48081">
    <property type="entry name" value="AB HYDROLASE SUPERFAMILY PROTEIN C4A8.06C"/>
    <property type="match status" value="1"/>
</dbReference>
<dbReference type="InterPro" id="IPR033140">
    <property type="entry name" value="Lipase_GDXG_put_SER_AS"/>
</dbReference>
<dbReference type="AlphaFoldDB" id="A0A4Q7USE9"/>
<protein>
    <submittedName>
        <fullName evidence="5">Acetyl esterase</fullName>
    </submittedName>
</protein>
<dbReference type="SUPFAM" id="SSF53474">
    <property type="entry name" value="alpha/beta-Hydrolases"/>
    <property type="match status" value="1"/>
</dbReference>
<comment type="similarity">
    <text evidence="1">Belongs to the 'GDXG' lipolytic enzyme family.</text>
</comment>
<evidence type="ECO:0000313" key="6">
    <source>
        <dbReference type="Proteomes" id="UP000291591"/>
    </source>
</evidence>